<dbReference type="Gene3D" id="1.20.5.110">
    <property type="match status" value="1"/>
</dbReference>
<feature type="region of interest" description="Disordered" evidence="2">
    <location>
        <begin position="115"/>
        <end position="137"/>
    </location>
</feature>
<evidence type="ECO:0000313" key="5">
    <source>
        <dbReference type="EMBL" id="KAF7233429.1"/>
    </source>
</evidence>
<feature type="domain" description="V-SNARE coiled-coil homology" evidence="4">
    <location>
        <begin position="12"/>
        <end position="72"/>
    </location>
</feature>
<evidence type="ECO:0000256" key="3">
    <source>
        <dbReference type="SAM" id="Phobius"/>
    </source>
</evidence>
<dbReference type="InterPro" id="IPR042855">
    <property type="entry name" value="V_SNARE_CC"/>
</dbReference>
<feature type="compositionally biased region" description="Polar residues" evidence="2">
    <location>
        <begin position="203"/>
        <end position="217"/>
    </location>
</feature>
<keyword evidence="3" id="KW-0812">Transmembrane</keyword>
<dbReference type="OrthoDB" id="10042941at2759"/>
<sequence>MNEKTPIVPNKRLQQTQAQVNEVVDIMRVNVDKVLERDQKLSELDGRADALQAGASQFEASAGKLKRKFWWKNCKMLLLLGTLITILAVVVIVWVVSEQKSKSAELKTVPPNYSQNQSIEGGVTYSESQPGGMRGRETVPKWMEANGSNGQSGSRSGSIAEGTSAFEVNVPSSSLSMTKTTTSLPIEDESNAHLGSPHELTERISQNHSDSVSNVNF</sequence>
<accession>A0A8S9YB48</accession>
<keyword evidence="3" id="KW-0472">Membrane</keyword>
<dbReference type="EMBL" id="JTDE01021077">
    <property type="protein sequence ID" value="KAF7233429.1"/>
    <property type="molecule type" value="Genomic_DNA"/>
</dbReference>
<proteinExistence type="predicted"/>
<dbReference type="InterPro" id="IPR016444">
    <property type="entry name" value="Synaptobrevin/VAMP"/>
</dbReference>
<dbReference type="PROSITE" id="PS00417">
    <property type="entry name" value="SYNAPTOBREVIN"/>
    <property type="match status" value="1"/>
</dbReference>
<dbReference type="Pfam" id="PF00957">
    <property type="entry name" value="Synaptobrevin"/>
    <property type="match status" value="1"/>
</dbReference>
<reference evidence="5" key="1">
    <citation type="submission" date="2019-07" db="EMBL/GenBank/DDBJ databases">
        <title>Annotation for the trematode Paragonimus miyazaki's.</title>
        <authorList>
            <person name="Choi Y.-J."/>
        </authorList>
    </citation>
    <scope>NUCLEOTIDE SEQUENCE</scope>
    <source>
        <strain evidence="5">Japan</strain>
    </source>
</reference>
<gene>
    <name evidence="5" type="ORF">EG68_11196</name>
</gene>
<evidence type="ECO:0000256" key="1">
    <source>
        <dbReference type="PROSITE-ProRule" id="PRU00290"/>
    </source>
</evidence>
<dbReference type="SUPFAM" id="SSF58038">
    <property type="entry name" value="SNARE fusion complex"/>
    <property type="match status" value="1"/>
</dbReference>
<name>A0A8S9YB48_9TREM</name>
<evidence type="ECO:0000313" key="6">
    <source>
        <dbReference type="Proteomes" id="UP000822476"/>
    </source>
</evidence>
<comment type="caution">
    <text evidence="5">The sequence shown here is derived from an EMBL/GenBank/DDBJ whole genome shotgun (WGS) entry which is preliminary data.</text>
</comment>
<feature type="compositionally biased region" description="Low complexity" evidence="2">
    <location>
        <begin position="172"/>
        <end position="184"/>
    </location>
</feature>
<dbReference type="AlphaFoldDB" id="A0A8S9YB48"/>
<feature type="region of interest" description="Disordered" evidence="2">
    <location>
        <begin position="170"/>
        <end position="217"/>
    </location>
</feature>
<dbReference type="PRINTS" id="PR00219">
    <property type="entry name" value="SYNAPTOBREVN"/>
</dbReference>
<protein>
    <recommendedName>
        <fullName evidence="4">V-SNARE coiled-coil homology domain-containing protein</fullName>
    </recommendedName>
</protein>
<keyword evidence="3" id="KW-1133">Transmembrane helix</keyword>
<dbReference type="PANTHER" id="PTHR45701">
    <property type="entry name" value="SYNAPTOBREVIN FAMILY MEMBER"/>
    <property type="match status" value="1"/>
</dbReference>
<evidence type="ECO:0000256" key="2">
    <source>
        <dbReference type="SAM" id="MobiDB-lite"/>
    </source>
</evidence>
<dbReference type="CDD" id="cd15870">
    <property type="entry name" value="R-SNARE_VAMP2"/>
    <property type="match status" value="1"/>
</dbReference>
<evidence type="ECO:0000259" key="4">
    <source>
        <dbReference type="PROSITE" id="PS50892"/>
    </source>
</evidence>
<dbReference type="GO" id="GO:0016020">
    <property type="term" value="C:membrane"/>
    <property type="evidence" value="ECO:0007669"/>
    <property type="project" value="InterPro"/>
</dbReference>
<dbReference type="PROSITE" id="PS50892">
    <property type="entry name" value="V_SNARE"/>
    <property type="match status" value="1"/>
</dbReference>
<dbReference type="InterPro" id="IPR001388">
    <property type="entry name" value="Synaptobrevin-like"/>
</dbReference>
<dbReference type="GO" id="GO:0016192">
    <property type="term" value="P:vesicle-mediated transport"/>
    <property type="evidence" value="ECO:0007669"/>
    <property type="project" value="InterPro"/>
</dbReference>
<keyword evidence="1" id="KW-0175">Coiled coil</keyword>
<feature type="transmembrane region" description="Helical" evidence="3">
    <location>
        <begin position="76"/>
        <end position="96"/>
    </location>
</feature>
<dbReference type="Proteomes" id="UP000822476">
    <property type="component" value="Unassembled WGS sequence"/>
</dbReference>
<keyword evidence="6" id="KW-1185">Reference proteome</keyword>
<organism evidence="5 6">
    <name type="scientific">Paragonimus skrjabini miyazakii</name>
    <dbReference type="NCBI Taxonomy" id="59628"/>
    <lineage>
        <taxon>Eukaryota</taxon>
        <taxon>Metazoa</taxon>
        <taxon>Spiralia</taxon>
        <taxon>Lophotrochozoa</taxon>
        <taxon>Platyhelminthes</taxon>
        <taxon>Trematoda</taxon>
        <taxon>Digenea</taxon>
        <taxon>Plagiorchiida</taxon>
        <taxon>Troglotremata</taxon>
        <taxon>Troglotrematidae</taxon>
        <taxon>Paragonimus</taxon>
    </lineage>
</organism>
<feature type="compositionally biased region" description="Polar residues" evidence="2">
    <location>
        <begin position="115"/>
        <end position="129"/>
    </location>
</feature>